<dbReference type="Gene3D" id="2.130.10.10">
    <property type="entry name" value="YVTN repeat-like/Quinoprotein amine dehydrogenase"/>
    <property type="match status" value="3"/>
</dbReference>
<dbReference type="PROSITE" id="PS50082">
    <property type="entry name" value="WD_REPEATS_2"/>
    <property type="match status" value="5"/>
</dbReference>
<feature type="repeat" description="WD" evidence="3">
    <location>
        <begin position="178"/>
        <end position="211"/>
    </location>
</feature>
<dbReference type="InterPro" id="IPR020472">
    <property type="entry name" value="WD40_PAC1"/>
</dbReference>
<proteinExistence type="predicted"/>
<dbReference type="SUPFAM" id="SSF50978">
    <property type="entry name" value="WD40 repeat-like"/>
    <property type="match status" value="1"/>
</dbReference>
<name>X6LUV8_RETFI</name>
<gene>
    <name evidence="4" type="ORF">RFI_31672</name>
</gene>
<dbReference type="InterPro" id="IPR001646">
    <property type="entry name" value="5peptide_repeat"/>
</dbReference>
<dbReference type="GO" id="GO:1990234">
    <property type="term" value="C:transferase complex"/>
    <property type="evidence" value="ECO:0007669"/>
    <property type="project" value="UniProtKB-ARBA"/>
</dbReference>
<dbReference type="SUPFAM" id="SSF141571">
    <property type="entry name" value="Pentapeptide repeat-like"/>
    <property type="match status" value="1"/>
</dbReference>
<protein>
    <submittedName>
        <fullName evidence="4">Mycorrhiza-induced NACHT/WD-repeat protein</fullName>
    </submittedName>
</protein>
<dbReference type="Proteomes" id="UP000023152">
    <property type="component" value="Unassembled WGS sequence"/>
</dbReference>
<dbReference type="InterPro" id="IPR015943">
    <property type="entry name" value="WD40/YVTN_repeat-like_dom_sf"/>
</dbReference>
<keyword evidence="1 3" id="KW-0853">WD repeat</keyword>
<dbReference type="PROSITE" id="PS50294">
    <property type="entry name" value="WD_REPEATS_REGION"/>
    <property type="match status" value="3"/>
</dbReference>
<feature type="repeat" description="WD" evidence="3">
    <location>
        <begin position="105"/>
        <end position="130"/>
    </location>
</feature>
<feature type="repeat" description="WD" evidence="3">
    <location>
        <begin position="297"/>
        <end position="323"/>
    </location>
</feature>
<dbReference type="PANTHER" id="PTHR22847:SF637">
    <property type="entry name" value="WD REPEAT DOMAIN 5B"/>
    <property type="match status" value="1"/>
</dbReference>
<evidence type="ECO:0000313" key="5">
    <source>
        <dbReference type="Proteomes" id="UP000023152"/>
    </source>
</evidence>
<evidence type="ECO:0000256" key="2">
    <source>
        <dbReference type="ARBA" id="ARBA00022737"/>
    </source>
</evidence>
<feature type="repeat" description="WD" evidence="3">
    <location>
        <begin position="228"/>
        <end position="269"/>
    </location>
</feature>
<dbReference type="Pfam" id="PF00400">
    <property type="entry name" value="WD40"/>
    <property type="match status" value="5"/>
</dbReference>
<dbReference type="AlphaFoldDB" id="X6LUV8"/>
<sequence>MHNYIEKFAKMKSKNKKYYTDPMFSISVAAANAITILNSANVNMHYRDWNGIKIPHATLDNAFLKGTDFQNANLDYVSFYRSFLNKANFTNALMNGIYFGEYAYLKGHTESVNRVQFSRDGSKIVSCSNDYGHSDVVSRVQFSPDGSKSVSCSWDKNIRIWDTIRIWDLSSGRQIKIFEGHLKNVNGAHFSSDNLKLLSYSADTTIQIWDIITIRIWDVLSGNQLQILEGHLGHVTGVQFFSNGSKVLSCSGDKTIRIWDVALGRKMQLIEGYLDSVNKVHFSPGGSWDKYSIVGCDGTCIASYSVDKTIRIWDVLSGKQLQVIGAGDTIFA</sequence>
<evidence type="ECO:0000256" key="3">
    <source>
        <dbReference type="PROSITE-ProRule" id="PRU00221"/>
    </source>
</evidence>
<dbReference type="GO" id="GO:0005634">
    <property type="term" value="C:nucleus"/>
    <property type="evidence" value="ECO:0007669"/>
    <property type="project" value="TreeGrafter"/>
</dbReference>
<evidence type="ECO:0000256" key="1">
    <source>
        <dbReference type="ARBA" id="ARBA00022574"/>
    </source>
</evidence>
<dbReference type="InterPro" id="IPR036322">
    <property type="entry name" value="WD40_repeat_dom_sf"/>
</dbReference>
<dbReference type="CDD" id="cd00200">
    <property type="entry name" value="WD40"/>
    <property type="match status" value="1"/>
</dbReference>
<dbReference type="InterPro" id="IPR001680">
    <property type="entry name" value="WD40_rpt"/>
</dbReference>
<accession>X6LUV8</accession>
<dbReference type="InterPro" id="IPR019775">
    <property type="entry name" value="WD40_repeat_CS"/>
</dbReference>
<feature type="repeat" description="WD" evidence="3">
    <location>
        <begin position="130"/>
        <end position="162"/>
    </location>
</feature>
<dbReference type="PROSITE" id="PS00678">
    <property type="entry name" value="WD_REPEATS_1"/>
    <property type="match status" value="1"/>
</dbReference>
<dbReference type="SMART" id="SM00320">
    <property type="entry name" value="WD40"/>
    <property type="match status" value="4"/>
</dbReference>
<dbReference type="EMBL" id="ASPP01027832">
    <property type="protein sequence ID" value="ETO05723.1"/>
    <property type="molecule type" value="Genomic_DNA"/>
</dbReference>
<keyword evidence="2" id="KW-0677">Repeat</keyword>
<comment type="caution">
    <text evidence="4">The sequence shown here is derived from an EMBL/GenBank/DDBJ whole genome shotgun (WGS) entry which is preliminary data.</text>
</comment>
<keyword evidence="5" id="KW-1185">Reference proteome</keyword>
<dbReference type="Pfam" id="PF00805">
    <property type="entry name" value="Pentapeptide"/>
    <property type="match status" value="1"/>
</dbReference>
<dbReference type="PANTHER" id="PTHR22847">
    <property type="entry name" value="WD40 REPEAT PROTEIN"/>
    <property type="match status" value="1"/>
</dbReference>
<evidence type="ECO:0000313" key="4">
    <source>
        <dbReference type="EMBL" id="ETO05723.1"/>
    </source>
</evidence>
<dbReference type="Gene3D" id="2.160.20.80">
    <property type="entry name" value="E3 ubiquitin-protein ligase SopA"/>
    <property type="match status" value="1"/>
</dbReference>
<organism evidence="4 5">
    <name type="scientific">Reticulomyxa filosa</name>
    <dbReference type="NCBI Taxonomy" id="46433"/>
    <lineage>
        <taxon>Eukaryota</taxon>
        <taxon>Sar</taxon>
        <taxon>Rhizaria</taxon>
        <taxon>Retaria</taxon>
        <taxon>Foraminifera</taxon>
        <taxon>Monothalamids</taxon>
        <taxon>Reticulomyxidae</taxon>
        <taxon>Reticulomyxa</taxon>
    </lineage>
</organism>
<reference evidence="4 5" key="1">
    <citation type="journal article" date="2013" name="Curr. Biol.">
        <title>The Genome of the Foraminiferan Reticulomyxa filosa.</title>
        <authorList>
            <person name="Glockner G."/>
            <person name="Hulsmann N."/>
            <person name="Schleicher M."/>
            <person name="Noegel A.A."/>
            <person name="Eichinger L."/>
            <person name="Gallinger C."/>
            <person name="Pawlowski J."/>
            <person name="Sierra R."/>
            <person name="Euteneuer U."/>
            <person name="Pillet L."/>
            <person name="Moustafa A."/>
            <person name="Platzer M."/>
            <person name="Groth M."/>
            <person name="Szafranski K."/>
            <person name="Schliwa M."/>
        </authorList>
    </citation>
    <scope>NUCLEOTIDE SEQUENCE [LARGE SCALE GENOMIC DNA]</scope>
</reference>
<dbReference type="PRINTS" id="PR00320">
    <property type="entry name" value="GPROTEINBRPT"/>
</dbReference>